<evidence type="ECO:0000256" key="1">
    <source>
        <dbReference type="ARBA" id="ARBA00007177"/>
    </source>
</evidence>
<feature type="region of interest" description="Disordered" evidence="4">
    <location>
        <begin position="1"/>
        <end position="20"/>
    </location>
</feature>
<dbReference type="PANTHER" id="PTHR33643">
    <property type="entry name" value="UREASE ACCESSORY PROTEIN D"/>
    <property type="match status" value="1"/>
</dbReference>
<feature type="compositionally biased region" description="Basic and acidic residues" evidence="4">
    <location>
        <begin position="1"/>
        <end position="13"/>
    </location>
</feature>
<evidence type="ECO:0000256" key="3">
    <source>
        <dbReference type="HAMAP-Rule" id="MF_01384"/>
    </source>
</evidence>
<dbReference type="AlphaFoldDB" id="A0A1E3GX62"/>
<name>A0A1E3GX62_9HYPH</name>
<evidence type="ECO:0000313" key="5">
    <source>
        <dbReference type="EMBL" id="ODN68613.1"/>
    </source>
</evidence>
<dbReference type="GO" id="GO:0016151">
    <property type="term" value="F:nickel cation binding"/>
    <property type="evidence" value="ECO:0007669"/>
    <property type="project" value="UniProtKB-UniRule"/>
</dbReference>
<sequence>MSHDSPDAVREEAATAAGAPAATPVLQRARGVAEVAFKLVDGETRLDRLLQDGCCKMRFPRVYDGRPVAVLLNTAGGVTGGDDLRYGVTFAPGTRAVATTQAAERIYRRSAGLGRIATRLVVGDGAEAEWLPQETIVFDRAGLDRHLDIDLAGTARLTAVEQIVLGRTAMGETVRTASAIDRWRIRRDGRLVYADTLRLEGDAAAILAGRATGAGAAAMASLVHAGPGAEGRLEELRALFDRFAGEATGVVAGASAVDGLLVARLLAPGGRPLRDCLISVLENFRGRPVPRVWHC</sequence>
<dbReference type="OrthoDB" id="9798842at2"/>
<dbReference type="Proteomes" id="UP000094622">
    <property type="component" value="Unassembled WGS sequence"/>
</dbReference>
<proteinExistence type="inferred from homology"/>
<dbReference type="GO" id="GO:0005737">
    <property type="term" value="C:cytoplasm"/>
    <property type="evidence" value="ECO:0007669"/>
    <property type="project" value="UniProtKB-SubCell"/>
</dbReference>
<comment type="similarity">
    <text evidence="1 3">Belongs to the UreD family.</text>
</comment>
<evidence type="ECO:0000256" key="4">
    <source>
        <dbReference type="SAM" id="MobiDB-lite"/>
    </source>
</evidence>
<dbReference type="PANTHER" id="PTHR33643:SF1">
    <property type="entry name" value="UREASE ACCESSORY PROTEIN D"/>
    <property type="match status" value="1"/>
</dbReference>
<comment type="subcellular location">
    <subcellularLocation>
        <location evidence="3">Cytoplasm</location>
    </subcellularLocation>
</comment>
<comment type="function">
    <text evidence="3">Required for maturation of urease via the functional incorporation of the urease nickel metallocenter.</text>
</comment>
<protein>
    <recommendedName>
        <fullName evidence="3">Urease accessory protein UreD</fullName>
    </recommendedName>
</protein>
<organism evidence="5 6">
    <name type="scientific">Methylobrevis pamukkalensis</name>
    <dbReference type="NCBI Taxonomy" id="1439726"/>
    <lineage>
        <taxon>Bacteria</taxon>
        <taxon>Pseudomonadati</taxon>
        <taxon>Pseudomonadota</taxon>
        <taxon>Alphaproteobacteria</taxon>
        <taxon>Hyphomicrobiales</taxon>
        <taxon>Pleomorphomonadaceae</taxon>
        <taxon>Methylobrevis</taxon>
    </lineage>
</organism>
<dbReference type="Pfam" id="PF01774">
    <property type="entry name" value="UreD"/>
    <property type="match status" value="1"/>
</dbReference>
<evidence type="ECO:0000313" key="6">
    <source>
        <dbReference type="Proteomes" id="UP000094622"/>
    </source>
</evidence>
<comment type="caution">
    <text evidence="5">The sequence shown here is derived from an EMBL/GenBank/DDBJ whole genome shotgun (WGS) entry which is preliminary data.</text>
</comment>
<keyword evidence="6" id="KW-1185">Reference proteome</keyword>
<keyword evidence="3" id="KW-0996">Nickel insertion</keyword>
<dbReference type="HAMAP" id="MF_01384">
    <property type="entry name" value="UreD"/>
    <property type="match status" value="1"/>
</dbReference>
<keyword evidence="2 3" id="KW-0143">Chaperone</keyword>
<gene>
    <name evidence="3 5" type="primary">ureD</name>
    <name evidence="5" type="ORF">A6302_04091</name>
</gene>
<reference evidence="5 6" key="1">
    <citation type="submission" date="2016-07" db="EMBL/GenBank/DDBJ databases">
        <title>Draft Genome Sequence of Methylobrevis pamukkalensis PK2.</title>
        <authorList>
            <person name="Vasilenko O.V."/>
            <person name="Doronina N.V."/>
            <person name="Shmareva M.N."/>
            <person name="Tarlachkov S.V."/>
            <person name="Mustakhimov I."/>
            <person name="Trotsenko Y.A."/>
        </authorList>
    </citation>
    <scope>NUCLEOTIDE SEQUENCE [LARGE SCALE GENOMIC DNA]</scope>
    <source>
        <strain evidence="5 6">PK2</strain>
    </source>
</reference>
<accession>A0A1E3GX62</accession>
<comment type="subunit">
    <text evidence="3">UreD, UreF and UreG form a complex that acts as a GTP-hydrolysis-dependent molecular chaperone, activating the urease apoprotein by helping to assemble the nickel containing metallocenter of UreC. The UreE protein probably delivers the nickel.</text>
</comment>
<dbReference type="RefSeq" id="WP_069308261.1">
    <property type="nucleotide sequence ID" value="NZ_MCRJ01000153.1"/>
</dbReference>
<dbReference type="InterPro" id="IPR002669">
    <property type="entry name" value="UreD"/>
</dbReference>
<dbReference type="PATRIC" id="fig|1439726.3.peg.4324"/>
<evidence type="ECO:0000256" key="2">
    <source>
        <dbReference type="ARBA" id="ARBA00023186"/>
    </source>
</evidence>
<keyword evidence="3" id="KW-0963">Cytoplasm</keyword>
<dbReference type="EMBL" id="MCRJ01000153">
    <property type="protein sequence ID" value="ODN68613.1"/>
    <property type="molecule type" value="Genomic_DNA"/>
</dbReference>